<reference evidence="1" key="2">
    <citation type="submission" date="2023-07" db="EMBL/GenBank/DDBJ databases">
        <authorList>
            <person name="Sun H."/>
        </authorList>
    </citation>
    <scope>NUCLEOTIDE SEQUENCE</scope>
    <source>
        <strain evidence="1">05753</strain>
    </source>
</reference>
<evidence type="ECO:0008006" key="3">
    <source>
        <dbReference type="Google" id="ProtNLM"/>
    </source>
</evidence>
<reference evidence="1" key="1">
    <citation type="journal article" date="2015" name="Int. J. Syst. Evol. Microbiol.">
        <title>Rhizobium oryzicola sp. nov., potential plant-growth-promoting endophytic bacteria isolated from rice roots.</title>
        <authorList>
            <person name="Zhang X.X."/>
            <person name="Gao J.S."/>
            <person name="Cao Y.H."/>
            <person name="Sheirdil R.A."/>
            <person name="Wang X.C."/>
            <person name="Zhang L."/>
        </authorList>
    </citation>
    <scope>NUCLEOTIDE SEQUENCE</scope>
    <source>
        <strain evidence="1">05753</strain>
    </source>
</reference>
<dbReference type="Proteomes" id="UP001169006">
    <property type="component" value="Unassembled WGS sequence"/>
</dbReference>
<name>A0ABT8SQF1_9HYPH</name>
<keyword evidence="2" id="KW-1185">Reference proteome</keyword>
<organism evidence="1 2">
    <name type="scientific">Rhizobium oryzicola</name>
    <dbReference type="NCBI Taxonomy" id="1232668"/>
    <lineage>
        <taxon>Bacteria</taxon>
        <taxon>Pseudomonadati</taxon>
        <taxon>Pseudomonadota</taxon>
        <taxon>Alphaproteobacteria</taxon>
        <taxon>Hyphomicrobiales</taxon>
        <taxon>Rhizobiaceae</taxon>
        <taxon>Rhizobium/Agrobacterium group</taxon>
        <taxon>Rhizobium</taxon>
    </lineage>
</organism>
<dbReference type="RefSeq" id="WP_302074863.1">
    <property type="nucleotide sequence ID" value="NZ_JAUKWQ010000001.1"/>
</dbReference>
<evidence type="ECO:0000313" key="2">
    <source>
        <dbReference type="Proteomes" id="UP001169006"/>
    </source>
</evidence>
<evidence type="ECO:0000313" key="1">
    <source>
        <dbReference type="EMBL" id="MDO1580706.1"/>
    </source>
</evidence>
<comment type="caution">
    <text evidence="1">The sequence shown here is derived from an EMBL/GenBank/DDBJ whole genome shotgun (WGS) entry which is preliminary data.</text>
</comment>
<sequence length="74" mass="8450">MTETYSKPRQQAELAFTRARSDFLARDRALEEVDAVALARDEKTRRLREARLAKESETRTAVTAALLAKRSRKA</sequence>
<proteinExistence type="predicted"/>
<accession>A0ABT8SQF1</accession>
<protein>
    <recommendedName>
        <fullName evidence="3">Transcriptional regulator</fullName>
    </recommendedName>
</protein>
<dbReference type="EMBL" id="JAUKWQ010000001">
    <property type="protein sequence ID" value="MDO1580706.1"/>
    <property type="molecule type" value="Genomic_DNA"/>
</dbReference>
<gene>
    <name evidence="1" type="ORF">Q2T52_01235</name>
</gene>